<feature type="compositionally biased region" description="Polar residues" evidence="1">
    <location>
        <begin position="373"/>
        <end position="383"/>
    </location>
</feature>
<reference evidence="3 4" key="1">
    <citation type="journal article" date="2017" name="G3 (Bethesda)">
        <title>First Draft Genome Sequence of the Pathogenic Fungus Lomentospora prolificans (Formerly Scedosporium prolificans).</title>
        <authorList>
            <person name="Luo R."/>
            <person name="Zimin A."/>
            <person name="Workman R."/>
            <person name="Fan Y."/>
            <person name="Pertea G."/>
            <person name="Grossman N."/>
            <person name="Wear M.P."/>
            <person name="Jia B."/>
            <person name="Miller H."/>
            <person name="Casadevall A."/>
            <person name="Timp W."/>
            <person name="Zhang S.X."/>
            <person name="Salzberg S.L."/>
        </authorList>
    </citation>
    <scope>NUCLEOTIDE SEQUENCE [LARGE SCALE GENOMIC DNA]</scope>
    <source>
        <strain evidence="3 4">JHH-5317</strain>
    </source>
</reference>
<evidence type="ECO:0000313" key="3">
    <source>
        <dbReference type="EMBL" id="PKS10572.1"/>
    </source>
</evidence>
<dbReference type="PANTHER" id="PTHR40370:SF1">
    <property type="entry name" value="DUF3074 DOMAIN-CONTAINING PROTEIN"/>
    <property type="match status" value="1"/>
</dbReference>
<dbReference type="AlphaFoldDB" id="A0A2N3NDZ0"/>
<dbReference type="SUPFAM" id="SSF55961">
    <property type="entry name" value="Bet v1-like"/>
    <property type="match status" value="1"/>
</dbReference>
<evidence type="ECO:0000259" key="2">
    <source>
        <dbReference type="Pfam" id="PF11274"/>
    </source>
</evidence>
<feature type="domain" description="DUF3074" evidence="2">
    <location>
        <begin position="112"/>
        <end position="295"/>
    </location>
</feature>
<dbReference type="Proteomes" id="UP000233524">
    <property type="component" value="Unassembled WGS sequence"/>
</dbReference>
<gene>
    <name evidence="3" type="ORF">jhhlp_002326</name>
</gene>
<dbReference type="InterPro" id="IPR024500">
    <property type="entry name" value="DUF3074"/>
</dbReference>
<protein>
    <recommendedName>
        <fullName evidence="2">DUF3074 domain-containing protein</fullName>
    </recommendedName>
</protein>
<accession>A0A2N3NDZ0</accession>
<dbReference type="Pfam" id="PF11274">
    <property type="entry name" value="DUF3074"/>
    <property type="match status" value="1"/>
</dbReference>
<evidence type="ECO:0000256" key="1">
    <source>
        <dbReference type="SAM" id="MobiDB-lite"/>
    </source>
</evidence>
<dbReference type="STRING" id="41688.A0A2N3NDZ0"/>
<evidence type="ECO:0000313" key="4">
    <source>
        <dbReference type="Proteomes" id="UP000233524"/>
    </source>
</evidence>
<dbReference type="InParanoid" id="A0A2N3NDZ0"/>
<feature type="region of interest" description="Disordered" evidence="1">
    <location>
        <begin position="301"/>
        <end position="395"/>
    </location>
</feature>
<dbReference type="OrthoDB" id="6423603at2759"/>
<dbReference type="VEuPathDB" id="FungiDB:jhhlp_002326"/>
<dbReference type="PANTHER" id="PTHR40370">
    <property type="entry name" value="EXPRESSED PROTEIN"/>
    <property type="match status" value="1"/>
</dbReference>
<comment type="caution">
    <text evidence="3">The sequence shown here is derived from an EMBL/GenBank/DDBJ whole genome shotgun (WGS) entry which is preliminary data.</text>
</comment>
<keyword evidence="4" id="KW-1185">Reference proteome</keyword>
<sequence length="395" mass="42676">MSLHRLGPLIRLWGLPLTDIPPPGVASDDLAPFLMAILQEAVPFLDTISPRAGPSEDDSLWKSKGTKTFPGSSAPVEVLERIIPVAELELVMARSQLAHGHDQATKLHSEVWACRRSVHEDTARKGTASWDEFVSAIKVHHAEAEEDFTPNIRRVHTPLEWDCSGVEAEEGGLIWQDFTLKVHESKHNIGAPLKDRVFAVLQMTASAAGEAREFVVVSIAINDFSNAPEAVLSKEKGPVVGAYTSVERVRKLDTGEIEWIMATVSDARGVLPLWVQAMAVPGQVAKDVSLFLSWIEKERPKAEANDAPSSTPHNKKDSPAQDGEGFSGRIPEAIDAAQNTKRESAAVYNREASQVKVDTAGSDQPPSVPPKDQGTSNAGGTESATKDVSAVKPET</sequence>
<proteinExistence type="predicted"/>
<organism evidence="3 4">
    <name type="scientific">Lomentospora prolificans</name>
    <dbReference type="NCBI Taxonomy" id="41688"/>
    <lineage>
        <taxon>Eukaryota</taxon>
        <taxon>Fungi</taxon>
        <taxon>Dikarya</taxon>
        <taxon>Ascomycota</taxon>
        <taxon>Pezizomycotina</taxon>
        <taxon>Sordariomycetes</taxon>
        <taxon>Hypocreomycetidae</taxon>
        <taxon>Microascales</taxon>
        <taxon>Microascaceae</taxon>
        <taxon>Lomentospora</taxon>
    </lineage>
</organism>
<dbReference type="EMBL" id="NLAX01000008">
    <property type="protein sequence ID" value="PKS10572.1"/>
    <property type="molecule type" value="Genomic_DNA"/>
</dbReference>
<name>A0A2N3NDZ0_9PEZI</name>